<organism evidence="2 3">
    <name type="scientific">Pseudoduganella rivuli</name>
    <dbReference type="NCBI Taxonomy" id="2666085"/>
    <lineage>
        <taxon>Bacteria</taxon>
        <taxon>Pseudomonadati</taxon>
        <taxon>Pseudomonadota</taxon>
        <taxon>Betaproteobacteria</taxon>
        <taxon>Burkholderiales</taxon>
        <taxon>Oxalobacteraceae</taxon>
        <taxon>Telluria group</taxon>
        <taxon>Pseudoduganella</taxon>
    </lineage>
</organism>
<evidence type="ECO:0000313" key="2">
    <source>
        <dbReference type="EMBL" id="MRV72414.1"/>
    </source>
</evidence>
<evidence type="ECO:0008006" key="4">
    <source>
        <dbReference type="Google" id="ProtNLM"/>
    </source>
</evidence>
<evidence type="ECO:0000313" key="3">
    <source>
        <dbReference type="Proteomes" id="UP000446768"/>
    </source>
</evidence>
<dbReference type="RefSeq" id="WP_154373923.1">
    <property type="nucleotide sequence ID" value="NZ_WKJJ01000006.1"/>
</dbReference>
<comment type="caution">
    <text evidence="2">The sequence shown here is derived from an EMBL/GenBank/DDBJ whole genome shotgun (WGS) entry which is preliminary data.</text>
</comment>
<feature type="chain" id="PRO_5031496550" description="Gel scht" evidence="1">
    <location>
        <begin position="26"/>
        <end position="145"/>
    </location>
</feature>
<accession>A0A7X2IM70</accession>
<gene>
    <name evidence="2" type="ORF">GJ700_11905</name>
</gene>
<feature type="signal peptide" evidence="1">
    <location>
        <begin position="1"/>
        <end position="25"/>
    </location>
</feature>
<keyword evidence="1" id="KW-0732">Signal</keyword>
<dbReference type="Proteomes" id="UP000446768">
    <property type="component" value="Unassembled WGS sequence"/>
</dbReference>
<dbReference type="EMBL" id="WKJJ01000006">
    <property type="protein sequence ID" value="MRV72414.1"/>
    <property type="molecule type" value="Genomic_DNA"/>
</dbReference>
<evidence type="ECO:0000256" key="1">
    <source>
        <dbReference type="SAM" id="SignalP"/>
    </source>
</evidence>
<protein>
    <recommendedName>
        <fullName evidence="4">Gel scht</fullName>
    </recommendedName>
</protein>
<sequence length="145" mass="15786">MKHILPGILLAAAASLATTAAPVLAEETVKIPAPTQTIDLPAHRYPMARQDFDDFRGAYELSNGQTLYLTHNGIAMYAEIDRQGAHRIVAASPDSFVALDRQLKMRIDLKQDGTVGGELTMVVPRKQLAGTEAAPQQDVIVYAFR</sequence>
<dbReference type="AlphaFoldDB" id="A0A7X2IM70"/>
<proteinExistence type="predicted"/>
<name>A0A7X2IM70_9BURK</name>
<keyword evidence="3" id="KW-1185">Reference proteome</keyword>
<reference evidence="2 3" key="1">
    <citation type="submission" date="2019-11" db="EMBL/GenBank/DDBJ databases">
        <title>Novel species isolated from a subtropical stream in China.</title>
        <authorList>
            <person name="Lu H."/>
        </authorList>
    </citation>
    <scope>NUCLEOTIDE SEQUENCE [LARGE SCALE GENOMIC DNA]</scope>
    <source>
        <strain evidence="2 3">FT92W</strain>
    </source>
</reference>